<feature type="domain" description="HTH tetR-type" evidence="4">
    <location>
        <begin position="28"/>
        <end position="87"/>
    </location>
</feature>
<evidence type="ECO:0000259" key="4">
    <source>
        <dbReference type="PROSITE" id="PS50977"/>
    </source>
</evidence>
<gene>
    <name evidence="5" type="ORF">HDIA_3171</name>
</gene>
<proteinExistence type="predicted"/>
<evidence type="ECO:0000256" key="1">
    <source>
        <dbReference type="ARBA" id="ARBA00023125"/>
    </source>
</evidence>
<evidence type="ECO:0000256" key="2">
    <source>
        <dbReference type="PROSITE-ProRule" id="PRU00335"/>
    </source>
</evidence>
<dbReference type="PANTHER" id="PTHR30055:SF181">
    <property type="entry name" value="BLR6905 PROTEIN"/>
    <property type="match status" value="1"/>
</dbReference>
<dbReference type="Gene3D" id="1.10.357.10">
    <property type="entry name" value="Tetracycline Repressor, domain 2"/>
    <property type="match status" value="1"/>
</dbReference>
<feature type="compositionally biased region" description="Basic and acidic residues" evidence="3">
    <location>
        <begin position="1"/>
        <end position="18"/>
    </location>
</feature>
<keyword evidence="1 2" id="KW-0238">DNA-binding</keyword>
<evidence type="ECO:0000313" key="5">
    <source>
        <dbReference type="EMBL" id="SON56712.1"/>
    </source>
</evidence>
<dbReference type="EMBL" id="LT960614">
    <property type="protein sequence ID" value="SON56712.1"/>
    <property type="molecule type" value="Genomic_DNA"/>
</dbReference>
<dbReference type="PROSITE" id="PS50977">
    <property type="entry name" value="HTH_TETR_2"/>
    <property type="match status" value="1"/>
</dbReference>
<feature type="DNA-binding region" description="H-T-H motif" evidence="2">
    <location>
        <begin position="50"/>
        <end position="69"/>
    </location>
</feature>
<keyword evidence="6" id="KW-1185">Reference proteome</keyword>
<dbReference type="GO" id="GO:0003700">
    <property type="term" value="F:DNA-binding transcription factor activity"/>
    <property type="evidence" value="ECO:0007669"/>
    <property type="project" value="TreeGrafter"/>
</dbReference>
<organism evidence="5 6">
    <name type="scientific">Hartmannibacter diazotrophicus</name>
    <dbReference type="NCBI Taxonomy" id="1482074"/>
    <lineage>
        <taxon>Bacteria</taxon>
        <taxon>Pseudomonadati</taxon>
        <taxon>Pseudomonadota</taxon>
        <taxon>Alphaproteobacteria</taxon>
        <taxon>Hyphomicrobiales</taxon>
        <taxon>Pleomorphomonadaceae</taxon>
        <taxon>Hartmannibacter</taxon>
    </lineage>
</organism>
<accession>A0A2C9D8R9</accession>
<dbReference type="OrthoDB" id="7465645at2"/>
<name>A0A2C9D8R9_9HYPH</name>
<dbReference type="AlphaFoldDB" id="A0A2C9D8R9"/>
<evidence type="ECO:0000256" key="3">
    <source>
        <dbReference type="SAM" id="MobiDB-lite"/>
    </source>
</evidence>
<evidence type="ECO:0000313" key="6">
    <source>
        <dbReference type="Proteomes" id="UP000223606"/>
    </source>
</evidence>
<reference evidence="6" key="1">
    <citation type="submission" date="2017-09" db="EMBL/GenBank/DDBJ databases">
        <title>Genome sequence of Nannocystis excedens DSM 71.</title>
        <authorList>
            <person name="Blom J."/>
        </authorList>
    </citation>
    <scope>NUCLEOTIDE SEQUENCE [LARGE SCALE GENOMIC DNA]</scope>
    <source>
        <strain evidence="6">type strain: E19</strain>
    </source>
</reference>
<dbReference type="InterPro" id="IPR050109">
    <property type="entry name" value="HTH-type_TetR-like_transc_reg"/>
</dbReference>
<dbReference type="PANTHER" id="PTHR30055">
    <property type="entry name" value="HTH-TYPE TRANSCRIPTIONAL REGULATOR RUTR"/>
    <property type="match status" value="1"/>
</dbReference>
<dbReference type="Proteomes" id="UP000223606">
    <property type="component" value="Chromosome 1"/>
</dbReference>
<protein>
    <submittedName>
        <fullName evidence="5">Bacterial regulatory protein, tetR family</fullName>
    </submittedName>
</protein>
<dbReference type="Pfam" id="PF00440">
    <property type="entry name" value="TetR_N"/>
    <property type="match status" value="1"/>
</dbReference>
<dbReference type="InterPro" id="IPR001647">
    <property type="entry name" value="HTH_TetR"/>
</dbReference>
<dbReference type="PRINTS" id="PR00455">
    <property type="entry name" value="HTHTETR"/>
</dbReference>
<dbReference type="GO" id="GO:0000976">
    <property type="term" value="F:transcription cis-regulatory region binding"/>
    <property type="evidence" value="ECO:0007669"/>
    <property type="project" value="TreeGrafter"/>
</dbReference>
<dbReference type="KEGG" id="hdi:HDIA_3171"/>
<dbReference type="SUPFAM" id="SSF46689">
    <property type="entry name" value="Homeodomain-like"/>
    <property type="match status" value="1"/>
</dbReference>
<sequence length="238" mass="27931">MGVRENKPVESKTEDATPARRRTRIKPEERYREFVRKAVALFAEVGFGAGTRELAQRLGVTQPLLYRYFPSKDDLIAAVYREIYENRWKPEWRVMLEDDAVPIRDRMIAFYEDYTATIFMPEWLRIYLFAGLRGVDINKRYMATLEREILIPIARATRRSFDVPDHVPLHAEETELFWHLHSGIFYYGIREIVYMMEMPVDRGTMIRNSVDIFLKGAEQILPRMSYENTCSSGASTEG</sequence>
<dbReference type="InterPro" id="IPR009057">
    <property type="entry name" value="Homeodomain-like_sf"/>
</dbReference>
<feature type="region of interest" description="Disordered" evidence="3">
    <location>
        <begin position="1"/>
        <end position="23"/>
    </location>
</feature>